<evidence type="ECO:0000313" key="3">
    <source>
        <dbReference type="Proteomes" id="UP000179807"/>
    </source>
</evidence>
<dbReference type="EMBL" id="MLAK01000686">
    <property type="protein sequence ID" value="OHT07772.1"/>
    <property type="molecule type" value="Genomic_DNA"/>
</dbReference>
<sequence>MNELLDKADSYLHQHKISFTRLFVISNLNDKSKETNHVLVISGSNLLILSKRLASNNLTEYYSFSFFNLTAILLSIENTMILRFASKEIKFQIENPQELVNTILDHIHRILTPHEFSKISYIKPTISLPQPTSHSILFRLNTQLNMHKVEINEKNLKSFTNRFFTHSNSISLNKFKSMDKFLPLFFPCLSMSPFINELEIDTSSIPNIFSIMLQQIESFDRISHIKISSTENEEILKFIKRAKNVNSISFQNCKIKDITNLNSLIQRKYITSIGFDSSIDIETLHMLLNLSSFEKLKYFRVSHLKIDFGFCIQKFKHLYQISLTYCNLMVGNVLDLISSNNLHNLRKIDLSGNIGNGFTNPDPKLPANLSTIFVDDIEWKSSQLLYFFEICSDRISNLSMNKTKCDNWNEFYENLSNQMNLLKSLKTLSWNENQFHESFVNYIKVLPKLKELSVCKCSDINSIINIAIGNKIQSLNIKEMKTENIKSFIERIPDMKSLKQIDISFNSIDDESFTLLADSVFNSEIEFISFDGSKISSHNSLIYFAKKLATRELPLKISYPLNDFGRFKLTKLELSDLIALFDNLRRSLSKRSSVSRKYIPDINFLELDQKFPQFMTHKDISQAERRKHSHHVSDDETPPQNYHYMKRYHQTMPNLHDGLTPQEKTSKKENH</sequence>
<name>A0A1J4KDH6_9EUKA</name>
<evidence type="ECO:0008006" key="4">
    <source>
        <dbReference type="Google" id="ProtNLM"/>
    </source>
</evidence>
<dbReference type="RefSeq" id="XP_068360908.1">
    <property type="nucleotide sequence ID" value="XM_068503424.1"/>
</dbReference>
<comment type="caution">
    <text evidence="2">The sequence shown here is derived from an EMBL/GenBank/DDBJ whole genome shotgun (WGS) entry which is preliminary data.</text>
</comment>
<dbReference type="AlphaFoldDB" id="A0A1J4KDH6"/>
<organism evidence="2 3">
    <name type="scientific">Tritrichomonas foetus</name>
    <dbReference type="NCBI Taxonomy" id="1144522"/>
    <lineage>
        <taxon>Eukaryota</taxon>
        <taxon>Metamonada</taxon>
        <taxon>Parabasalia</taxon>
        <taxon>Tritrichomonadida</taxon>
        <taxon>Tritrichomonadidae</taxon>
        <taxon>Tritrichomonas</taxon>
    </lineage>
</organism>
<dbReference type="Gene3D" id="3.80.10.10">
    <property type="entry name" value="Ribonuclease Inhibitor"/>
    <property type="match status" value="2"/>
</dbReference>
<evidence type="ECO:0000313" key="2">
    <source>
        <dbReference type="EMBL" id="OHT07772.1"/>
    </source>
</evidence>
<gene>
    <name evidence="2" type="ORF">TRFO_23874</name>
</gene>
<dbReference type="VEuPathDB" id="TrichDB:TRFO_23874"/>
<reference evidence="2" key="1">
    <citation type="submission" date="2016-10" db="EMBL/GenBank/DDBJ databases">
        <authorList>
            <person name="Benchimol M."/>
            <person name="Almeida L.G."/>
            <person name="Vasconcelos A.T."/>
            <person name="Perreira-Neves A."/>
            <person name="Rosa I.A."/>
            <person name="Tasca T."/>
            <person name="Bogo M.R."/>
            <person name="de Souza W."/>
        </authorList>
    </citation>
    <scope>NUCLEOTIDE SEQUENCE [LARGE SCALE GENOMIC DNA]</scope>
    <source>
        <strain evidence="2">K</strain>
    </source>
</reference>
<dbReference type="SUPFAM" id="SSF52047">
    <property type="entry name" value="RNI-like"/>
    <property type="match status" value="1"/>
</dbReference>
<dbReference type="OrthoDB" id="10691715at2759"/>
<dbReference type="Proteomes" id="UP000179807">
    <property type="component" value="Unassembled WGS sequence"/>
</dbReference>
<evidence type="ECO:0000256" key="1">
    <source>
        <dbReference type="SAM" id="MobiDB-lite"/>
    </source>
</evidence>
<proteinExistence type="predicted"/>
<feature type="region of interest" description="Disordered" evidence="1">
    <location>
        <begin position="620"/>
        <end position="641"/>
    </location>
</feature>
<dbReference type="GeneID" id="94838128"/>
<accession>A0A1J4KDH6</accession>
<keyword evidence="3" id="KW-1185">Reference proteome</keyword>
<dbReference type="InterPro" id="IPR032675">
    <property type="entry name" value="LRR_dom_sf"/>
</dbReference>
<protein>
    <recommendedName>
        <fullName evidence="4">Leucine Rich Repeat family protein</fullName>
    </recommendedName>
</protein>